<accession>A0A7X6BK67</accession>
<dbReference type="InterPro" id="IPR036378">
    <property type="entry name" value="FAS1_dom_sf"/>
</dbReference>
<dbReference type="Proteomes" id="UP000576368">
    <property type="component" value="Unassembled WGS sequence"/>
</dbReference>
<dbReference type="EMBL" id="JAATLI010000008">
    <property type="protein sequence ID" value="NJC18791.1"/>
    <property type="molecule type" value="Genomic_DNA"/>
</dbReference>
<dbReference type="GeneID" id="86890874"/>
<sequence>MASTRLNTLKGIALLAFISLCSCTKYNYIDGGVASGVHDCSMWEYFEQQTVDWDSTRIMIEHAGMKSIFDGSGQYKDITFLGITDLSIVRYMLDHNAKVDYDKEHGIEVSPEDYWHRVKDIPKEQCVKVLEQLIIQQRFMLKDIPQGTRLKTADGAEYVETGGKVFTALSGNLFIWMEPEDYAGVEDAGAKNLYIARQVNTGKNWRVASTDIQTTTGVVHALGYDFKIINF</sequence>
<name>A0A7X6BK67_9BACT</name>
<dbReference type="Proteomes" id="UP001302374">
    <property type="component" value="Chromosome"/>
</dbReference>
<dbReference type="AlphaFoldDB" id="A0A7X6BK67"/>
<proteinExistence type="predicted"/>
<dbReference type="EMBL" id="CP043839">
    <property type="protein sequence ID" value="WOF11885.1"/>
    <property type="molecule type" value="Genomic_DNA"/>
</dbReference>
<evidence type="ECO:0000313" key="1">
    <source>
        <dbReference type="EMBL" id="NJC18791.1"/>
    </source>
</evidence>
<evidence type="ECO:0008006" key="5">
    <source>
        <dbReference type="Google" id="ProtNLM"/>
    </source>
</evidence>
<evidence type="ECO:0000313" key="2">
    <source>
        <dbReference type="EMBL" id="WOF11885.1"/>
    </source>
</evidence>
<protein>
    <recommendedName>
        <fullName evidence="5">FAS1 domain-containing protein</fullName>
    </recommendedName>
</protein>
<evidence type="ECO:0000313" key="3">
    <source>
        <dbReference type="Proteomes" id="UP000576368"/>
    </source>
</evidence>
<dbReference type="RefSeq" id="WP_118304823.1">
    <property type="nucleotide sequence ID" value="NZ_BMPA01000008.1"/>
</dbReference>
<dbReference type="Gene3D" id="2.30.180.10">
    <property type="entry name" value="FAS1 domain"/>
    <property type="match status" value="1"/>
</dbReference>
<organism evidence="1 3">
    <name type="scientific">Butyricimonas paravirosa</name>
    <dbReference type="NCBI Taxonomy" id="1472417"/>
    <lineage>
        <taxon>Bacteria</taxon>
        <taxon>Pseudomonadati</taxon>
        <taxon>Bacteroidota</taxon>
        <taxon>Bacteroidia</taxon>
        <taxon>Bacteroidales</taxon>
        <taxon>Odoribacteraceae</taxon>
        <taxon>Butyricimonas</taxon>
    </lineage>
</organism>
<dbReference type="PROSITE" id="PS51257">
    <property type="entry name" value="PROKAR_LIPOPROTEIN"/>
    <property type="match status" value="1"/>
</dbReference>
<keyword evidence="4" id="KW-1185">Reference proteome</keyword>
<reference evidence="2 4" key="1">
    <citation type="submission" date="2019-09" db="EMBL/GenBank/DDBJ databases">
        <title>Butyricimonas paravirosa DSM 105722 (=214-4 = JCM 18677 = CCUG 65563).</title>
        <authorList>
            <person name="Le Roy T."/>
            <person name="Cani P.D."/>
        </authorList>
    </citation>
    <scope>NUCLEOTIDE SEQUENCE [LARGE SCALE GENOMIC DNA]</scope>
    <source>
        <strain evidence="2 4">DSM 105722</strain>
    </source>
</reference>
<reference evidence="1 3" key="2">
    <citation type="submission" date="2020-03" db="EMBL/GenBank/DDBJ databases">
        <title>Genomic Encyclopedia of Type Strains, Phase IV (KMG-IV): sequencing the most valuable type-strain genomes for metagenomic binning, comparative biology and taxonomic classification.</title>
        <authorList>
            <person name="Goeker M."/>
        </authorList>
    </citation>
    <scope>NUCLEOTIDE SEQUENCE [LARGE SCALE GENOMIC DNA]</scope>
    <source>
        <strain evidence="1 3">DSM 105722</strain>
    </source>
</reference>
<evidence type="ECO:0000313" key="4">
    <source>
        <dbReference type="Proteomes" id="UP001302374"/>
    </source>
</evidence>
<gene>
    <name evidence="2" type="ORF">F1644_06230</name>
    <name evidence="1" type="ORF">GGR15_002419</name>
</gene>